<proteinExistence type="predicted"/>
<keyword evidence="2" id="KW-1185">Reference proteome</keyword>
<dbReference type="SMART" id="SM00671">
    <property type="entry name" value="SEL1"/>
    <property type="match status" value="3"/>
</dbReference>
<dbReference type="InterPro" id="IPR050767">
    <property type="entry name" value="Sel1_AlgK"/>
</dbReference>
<dbReference type="Gene3D" id="1.25.40.10">
    <property type="entry name" value="Tetratricopeptide repeat domain"/>
    <property type="match status" value="1"/>
</dbReference>
<dbReference type="InterPro" id="IPR011990">
    <property type="entry name" value="TPR-like_helical_dom_sf"/>
</dbReference>
<dbReference type="AlphaFoldDB" id="A0A5D0MIT5"/>
<sequence>MKKTLLVFIAVIFFITVITAEDFNSLLRRAEKGDAEAQCEVGDRYLRGNGIERNMEKAYKWTEKSALQDYPEAQFNMGVLCSIGFGGGISEAVNWYKKSAQNGYPEAQESIAAMYYHGTGVEVDKAKAKYWLKELRKNPEAPDDMKDSARIFLETME</sequence>
<reference evidence="1" key="1">
    <citation type="submission" date="2019-08" db="EMBL/GenBank/DDBJ databases">
        <title>Genomic characterization of a novel candidate phylum (ARYD3) from a high temperature, high salinity tertiary oil reservoir in north central Oklahoma, USA.</title>
        <authorList>
            <person name="Youssef N.H."/>
            <person name="Yadav A."/>
            <person name="Elshahed M.S."/>
        </authorList>
    </citation>
    <scope>NUCLEOTIDE SEQUENCE [LARGE SCALE GENOMIC DNA]</scope>
    <source>
        <strain evidence="1">ARYD3</strain>
    </source>
</reference>
<protein>
    <submittedName>
        <fullName evidence="1">Sel1 repeat family protein</fullName>
    </submittedName>
</protein>
<comment type="caution">
    <text evidence="1">The sequence shown here is derived from an EMBL/GenBank/DDBJ whole genome shotgun (WGS) entry which is preliminary data.</text>
</comment>
<evidence type="ECO:0000313" key="2">
    <source>
        <dbReference type="Proteomes" id="UP000324143"/>
    </source>
</evidence>
<evidence type="ECO:0000313" key="1">
    <source>
        <dbReference type="EMBL" id="TYB30469.1"/>
    </source>
</evidence>
<dbReference type="InterPro" id="IPR006597">
    <property type="entry name" value="Sel1-like"/>
</dbReference>
<dbReference type="Pfam" id="PF08238">
    <property type="entry name" value="Sel1"/>
    <property type="match status" value="3"/>
</dbReference>
<dbReference type="SUPFAM" id="SSF81901">
    <property type="entry name" value="HCP-like"/>
    <property type="match status" value="1"/>
</dbReference>
<dbReference type="PANTHER" id="PTHR11102:SF160">
    <property type="entry name" value="ERAD-ASSOCIATED E3 UBIQUITIN-PROTEIN LIGASE COMPONENT HRD3"/>
    <property type="match status" value="1"/>
</dbReference>
<dbReference type="Proteomes" id="UP000324143">
    <property type="component" value="Unassembled WGS sequence"/>
</dbReference>
<dbReference type="PANTHER" id="PTHR11102">
    <property type="entry name" value="SEL-1-LIKE PROTEIN"/>
    <property type="match status" value="1"/>
</dbReference>
<gene>
    <name evidence="1" type="ORF">FXF47_09095</name>
</gene>
<organism evidence="1 2">
    <name type="scientific">Candidatus Mcinerneyibacterium aminivorans</name>
    <dbReference type="NCBI Taxonomy" id="2703815"/>
    <lineage>
        <taxon>Bacteria</taxon>
        <taxon>Candidatus Macinerneyibacteriota</taxon>
        <taxon>Candidatus Mcinerneyibacteria</taxon>
        <taxon>Candidatus Mcinerneyibacteriales</taxon>
        <taxon>Candidatus Mcinerneyibacteriaceae</taxon>
        <taxon>Candidatus Mcinerneyibacterium</taxon>
    </lineage>
</organism>
<name>A0A5D0MIT5_9BACT</name>
<dbReference type="EMBL" id="VSIX01000134">
    <property type="protein sequence ID" value="TYB30469.1"/>
    <property type="molecule type" value="Genomic_DNA"/>
</dbReference>
<accession>A0A5D0MIT5</accession>